<dbReference type="Proteomes" id="UP000030323">
    <property type="component" value="Segment"/>
</dbReference>
<dbReference type="EMBL" id="KM236240">
    <property type="protein sequence ID" value="AIX12128.1"/>
    <property type="molecule type" value="Genomic_DNA"/>
</dbReference>
<sequence length="60" mass="6435">MKRCEIIGNITTVVTLGLLGTAIVGWPFLKAPELITIMLSAISTGAVSFIMDKIANEKSR</sequence>
<evidence type="ECO:0000313" key="2">
    <source>
        <dbReference type="EMBL" id="AIX12128.1"/>
    </source>
</evidence>
<evidence type="ECO:0000313" key="3">
    <source>
        <dbReference type="Proteomes" id="UP000030323"/>
    </source>
</evidence>
<protein>
    <submittedName>
        <fullName evidence="2">Uncharacterized protein</fullName>
    </submittedName>
</protein>
<organism evidence="2 3">
    <name type="scientific">Citrobacter phage Moon</name>
    <dbReference type="NCBI Taxonomy" id="1540095"/>
    <lineage>
        <taxon>Viruses</taxon>
        <taxon>Duplodnaviria</taxon>
        <taxon>Heunggongvirae</taxon>
        <taxon>Uroviricota</taxon>
        <taxon>Caudoviricetes</taxon>
        <taxon>Pantevenvirales</taxon>
        <taxon>Straboviridae</taxon>
        <taxon>Tevenvirinae</taxon>
        <taxon>Moonvirus</taxon>
        <taxon>Moonvirus moon</taxon>
    </lineage>
</organism>
<accession>A0A0A0YTL1</accession>
<dbReference type="GeneID" id="24721756"/>
<evidence type="ECO:0000256" key="1">
    <source>
        <dbReference type="SAM" id="Phobius"/>
    </source>
</evidence>
<gene>
    <name evidence="2" type="ORF">CPT_Moon157</name>
</gene>
<proteinExistence type="predicted"/>
<keyword evidence="1" id="KW-1133">Transmembrane helix</keyword>
<keyword evidence="1" id="KW-0472">Membrane</keyword>
<reference evidence="2 3" key="1">
    <citation type="journal article" date="2015" name="Genome Announc.">
        <title>Complete Genome Sequence of Citrobacter freundii Myophage Moon.</title>
        <authorList>
            <person name="Edwards G.B."/>
            <person name="Luna A.J."/>
            <person name="Hernandez A.C."/>
            <person name="Kuty Everett G.F."/>
        </authorList>
    </citation>
    <scope>NUCLEOTIDE SEQUENCE [LARGE SCALE GENOMIC DNA]</scope>
</reference>
<keyword evidence="1" id="KW-0812">Transmembrane</keyword>
<dbReference type="RefSeq" id="YP_009146590.1">
    <property type="nucleotide sequence ID" value="NC_027331.1"/>
</dbReference>
<feature type="transmembrane region" description="Helical" evidence="1">
    <location>
        <begin position="34"/>
        <end position="51"/>
    </location>
</feature>
<name>A0A0A0YTL1_9CAUD</name>
<dbReference type="KEGG" id="vg:24721756"/>
<keyword evidence="3" id="KW-1185">Reference proteome</keyword>
<feature type="transmembrane region" description="Helical" evidence="1">
    <location>
        <begin position="7"/>
        <end position="28"/>
    </location>
</feature>